<dbReference type="AlphaFoldDB" id="A0A0G0Z165"/>
<dbReference type="EMBL" id="LCDA01000011">
    <property type="protein sequence ID" value="KKS42499.1"/>
    <property type="molecule type" value="Genomic_DNA"/>
</dbReference>
<dbReference type="InterPro" id="IPR001296">
    <property type="entry name" value="Glyco_trans_1"/>
</dbReference>
<dbReference type="Gene3D" id="3.40.50.2000">
    <property type="entry name" value="Glycogen Phosphorylase B"/>
    <property type="match status" value="2"/>
</dbReference>
<dbReference type="CDD" id="cd03809">
    <property type="entry name" value="GT4_MtfB-like"/>
    <property type="match status" value="1"/>
</dbReference>
<dbReference type="SUPFAM" id="SSF53756">
    <property type="entry name" value="UDP-Glycosyltransferase/glycogen phosphorylase"/>
    <property type="match status" value="1"/>
</dbReference>
<evidence type="ECO:0000259" key="2">
    <source>
        <dbReference type="Pfam" id="PF00534"/>
    </source>
</evidence>
<evidence type="ECO:0000313" key="4">
    <source>
        <dbReference type="Proteomes" id="UP000033854"/>
    </source>
</evidence>
<dbReference type="PANTHER" id="PTHR46401">
    <property type="entry name" value="GLYCOSYLTRANSFERASE WBBK-RELATED"/>
    <property type="match status" value="1"/>
</dbReference>
<reference evidence="3 4" key="1">
    <citation type="journal article" date="2015" name="Nature">
        <title>rRNA introns, odd ribosomes, and small enigmatic genomes across a large radiation of phyla.</title>
        <authorList>
            <person name="Brown C.T."/>
            <person name="Hug L.A."/>
            <person name="Thomas B.C."/>
            <person name="Sharon I."/>
            <person name="Castelle C.J."/>
            <person name="Singh A."/>
            <person name="Wilkins M.J."/>
            <person name="Williams K.H."/>
            <person name="Banfield J.F."/>
        </authorList>
    </citation>
    <scope>NUCLEOTIDE SEQUENCE [LARGE SCALE GENOMIC DNA]</scope>
</reference>
<dbReference type="PANTHER" id="PTHR46401:SF2">
    <property type="entry name" value="GLYCOSYLTRANSFERASE WBBK-RELATED"/>
    <property type="match status" value="1"/>
</dbReference>
<dbReference type="Proteomes" id="UP000033854">
    <property type="component" value="Unassembled WGS sequence"/>
</dbReference>
<dbReference type="GO" id="GO:0009103">
    <property type="term" value="P:lipopolysaccharide biosynthetic process"/>
    <property type="evidence" value="ECO:0007669"/>
    <property type="project" value="TreeGrafter"/>
</dbReference>
<evidence type="ECO:0000256" key="1">
    <source>
        <dbReference type="ARBA" id="ARBA00022679"/>
    </source>
</evidence>
<comment type="caution">
    <text evidence="3">The sequence shown here is derived from an EMBL/GenBank/DDBJ whole genome shotgun (WGS) entry which is preliminary data.</text>
</comment>
<keyword evidence="1 3" id="KW-0808">Transferase</keyword>
<proteinExistence type="predicted"/>
<evidence type="ECO:0000313" key="3">
    <source>
        <dbReference type="EMBL" id="KKS42499.1"/>
    </source>
</evidence>
<name>A0A0G0Z165_9BACT</name>
<gene>
    <name evidence="3" type="ORF">UV06_C0011G0003</name>
</gene>
<feature type="domain" description="Glycosyl transferase family 1" evidence="2">
    <location>
        <begin position="198"/>
        <end position="350"/>
    </location>
</feature>
<dbReference type="Pfam" id="PF00534">
    <property type="entry name" value="Glycos_transf_1"/>
    <property type="match status" value="1"/>
</dbReference>
<accession>A0A0G0Z165</accession>
<sequence>MNIGFDINEANIPQRVGVNQVAYNIFLHLAKQISGGDKLYALGKERPLPDMPVGNEKLIYEIFGSKKAWVLTSLTKRLWFGKPKMDVLFSPSHYTPLFSPTKTVIYLMDMSFERFGTEYFTDYDINQLKKWTPLSVKKAKKVLTISEFSKNEIMKLYGTPENKIDVVYPAFDKEIYHGKVPKTKIISVKKKYGIVGSYLLYWGTLQPRKNISRLIDAFAKLDKAQLKLVICGKKGWLYEQILEQSKKLGIENRVIFTGFAPNDDLPALIKGSRAFVLPSLYEGFGMPAVEAQAVGTPIVVSRISSLPEVAGESAIYIEDPESVDSIKEALDRVLALSISERLKLIKEGKENTKRFDWDLSALKILNILKTV</sequence>
<protein>
    <submittedName>
        <fullName evidence="3">Glycosyl transferase group 1</fullName>
    </submittedName>
</protein>
<organism evidence="3 4">
    <name type="scientific">Candidatus Collierbacteria bacterium GW2011_GWA2_42_17</name>
    <dbReference type="NCBI Taxonomy" id="1618378"/>
    <lineage>
        <taxon>Bacteria</taxon>
        <taxon>Candidatus Collieribacteriota</taxon>
    </lineage>
</organism>
<dbReference type="GO" id="GO:0016757">
    <property type="term" value="F:glycosyltransferase activity"/>
    <property type="evidence" value="ECO:0007669"/>
    <property type="project" value="InterPro"/>
</dbReference>